<dbReference type="EMBL" id="JBHUDJ010000002">
    <property type="protein sequence ID" value="MFD1586171.1"/>
    <property type="molecule type" value="Genomic_DNA"/>
</dbReference>
<sequence>MFDFLPWSKRNSEPEQRIHEEITPPARKRIAHSLRFVEKEDISSAYDTLVELTGNDPHWFEYSHKRKQEQYNFILNVDDQDILLDYLEFLLNTIWRSRGSYSTPTYSTNDLIEACLKVEMALIEEGILIQMKPSPSEEMIKDEWNRNDYHKIIFQQLSDETIIESDQELRVLALGDTWKEPLEGYNEAWQLYKEGTFTYVIPEKLYNSLEAVCERICIDNEEWLDESAGLGDCISELREQGLFKPNDEMVAEWQKIASGIQVGVQRAGGDRKRHEKIDQDYLILLLHQVSSFLTFVIKRYEKEIRE</sequence>
<dbReference type="AlphaFoldDB" id="A0ABD6C8X6"/>
<keyword evidence="2" id="KW-1185">Reference proteome</keyword>
<proteinExistence type="predicted"/>
<protein>
    <submittedName>
        <fullName evidence="1">Uncharacterized protein</fullName>
    </submittedName>
</protein>
<dbReference type="Proteomes" id="UP001597119">
    <property type="component" value="Unassembled WGS sequence"/>
</dbReference>
<name>A0ABD6C8X6_9EURY</name>
<organism evidence="1 2">
    <name type="scientific">Halorientalis brevis</name>
    <dbReference type="NCBI Taxonomy" id="1126241"/>
    <lineage>
        <taxon>Archaea</taxon>
        <taxon>Methanobacteriati</taxon>
        <taxon>Methanobacteriota</taxon>
        <taxon>Stenosarchaea group</taxon>
        <taxon>Halobacteria</taxon>
        <taxon>Halobacteriales</taxon>
        <taxon>Haloarculaceae</taxon>
        <taxon>Halorientalis</taxon>
    </lineage>
</organism>
<gene>
    <name evidence="1" type="ORF">ACFR9U_04195</name>
</gene>
<evidence type="ECO:0000313" key="1">
    <source>
        <dbReference type="EMBL" id="MFD1586171.1"/>
    </source>
</evidence>
<accession>A0ABD6C8X6</accession>
<dbReference type="RefSeq" id="WP_247376428.1">
    <property type="nucleotide sequence ID" value="NZ_JALLGV010000002.1"/>
</dbReference>
<evidence type="ECO:0000313" key="2">
    <source>
        <dbReference type="Proteomes" id="UP001597119"/>
    </source>
</evidence>
<comment type="caution">
    <text evidence="1">The sequence shown here is derived from an EMBL/GenBank/DDBJ whole genome shotgun (WGS) entry which is preliminary data.</text>
</comment>
<reference evidence="1 2" key="1">
    <citation type="journal article" date="2019" name="Int. J. Syst. Evol. Microbiol.">
        <title>The Global Catalogue of Microorganisms (GCM) 10K type strain sequencing project: providing services to taxonomists for standard genome sequencing and annotation.</title>
        <authorList>
            <consortium name="The Broad Institute Genomics Platform"/>
            <consortium name="The Broad Institute Genome Sequencing Center for Infectious Disease"/>
            <person name="Wu L."/>
            <person name="Ma J."/>
        </authorList>
    </citation>
    <scope>NUCLEOTIDE SEQUENCE [LARGE SCALE GENOMIC DNA]</scope>
    <source>
        <strain evidence="1 2">CGMCC 1.12125</strain>
    </source>
</reference>